<dbReference type="Proteomes" id="UP000184295">
    <property type="component" value="Unassembled WGS sequence"/>
</dbReference>
<dbReference type="RefSeq" id="WP_072790459.1">
    <property type="nucleotide sequence ID" value="NZ_FQUL01000018.1"/>
</dbReference>
<evidence type="ECO:0000313" key="1">
    <source>
        <dbReference type="EMBL" id="SHE71259.1"/>
    </source>
</evidence>
<sequence>MGYLSLADSSSGTFRQSNAALTDTTMAIEVLIYREHQINIGYITKVIRGLNVTLRVEGNTLTAVKVSDVVELSDGTQWILTVYEQASSLMLTSIPMQKEPF</sequence>
<name>A0A1M4VQL7_9ACTN</name>
<dbReference type="EMBL" id="FQUL01000018">
    <property type="protein sequence ID" value="SHE71259.1"/>
    <property type="molecule type" value="Genomic_DNA"/>
</dbReference>
<keyword evidence="2" id="KW-1185">Reference proteome</keyword>
<proteinExistence type="predicted"/>
<protein>
    <submittedName>
        <fullName evidence="1">Uncharacterized protein</fullName>
    </submittedName>
</protein>
<gene>
    <name evidence="1" type="ORF">SAMN02745225_01401</name>
</gene>
<dbReference type="AlphaFoldDB" id="A0A1M4VQL7"/>
<reference evidence="2" key="1">
    <citation type="submission" date="2016-11" db="EMBL/GenBank/DDBJ databases">
        <authorList>
            <person name="Varghese N."/>
            <person name="Submissions S."/>
        </authorList>
    </citation>
    <scope>NUCLEOTIDE SEQUENCE [LARGE SCALE GENOMIC DNA]</scope>
    <source>
        <strain evidence="2">DSM 19514</strain>
    </source>
</reference>
<accession>A0A1M4VQL7</accession>
<evidence type="ECO:0000313" key="2">
    <source>
        <dbReference type="Proteomes" id="UP000184295"/>
    </source>
</evidence>
<organism evidence="1 2">
    <name type="scientific">Ferrithrix thermotolerans DSM 19514</name>
    <dbReference type="NCBI Taxonomy" id="1121881"/>
    <lineage>
        <taxon>Bacteria</taxon>
        <taxon>Bacillati</taxon>
        <taxon>Actinomycetota</taxon>
        <taxon>Acidimicrobiia</taxon>
        <taxon>Acidimicrobiales</taxon>
        <taxon>Acidimicrobiaceae</taxon>
        <taxon>Ferrithrix</taxon>
    </lineage>
</organism>